<gene>
    <name evidence="1" type="ORF">N781_10090</name>
</gene>
<proteinExistence type="predicted"/>
<dbReference type="STRING" id="1385510.GCA_000425205_00928"/>
<comment type="caution">
    <text evidence="1">The sequence shown here is derived from an EMBL/GenBank/DDBJ whole genome shotgun (WGS) entry which is preliminary data.</text>
</comment>
<dbReference type="RefSeq" id="WP_026801961.1">
    <property type="nucleotide sequence ID" value="NZ_AVPE01000002.1"/>
</dbReference>
<evidence type="ECO:0000313" key="1">
    <source>
        <dbReference type="EMBL" id="KGX93396.1"/>
    </source>
</evidence>
<dbReference type="AlphaFoldDB" id="A0A0A5GJG6"/>
<evidence type="ECO:0000313" key="2">
    <source>
        <dbReference type="Proteomes" id="UP000030528"/>
    </source>
</evidence>
<protein>
    <recommendedName>
        <fullName evidence="3">Cytosolic protein</fullName>
    </recommendedName>
</protein>
<evidence type="ECO:0008006" key="3">
    <source>
        <dbReference type="Google" id="ProtNLM"/>
    </source>
</evidence>
<reference evidence="1 2" key="1">
    <citation type="submission" date="2013-08" db="EMBL/GenBank/DDBJ databases">
        <authorList>
            <person name="Huang J."/>
            <person name="Wang G."/>
        </authorList>
    </citation>
    <scope>NUCLEOTIDE SEQUENCE [LARGE SCALE GENOMIC DNA]</scope>
    <source>
        <strain evidence="1 2">JSM 076056</strain>
    </source>
</reference>
<organism evidence="1 2">
    <name type="scientific">Pontibacillus halophilus JSM 076056 = DSM 19796</name>
    <dbReference type="NCBI Taxonomy" id="1385510"/>
    <lineage>
        <taxon>Bacteria</taxon>
        <taxon>Bacillati</taxon>
        <taxon>Bacillota</taxon>
        <taxon>Bacilli</taxon>
        <taxon>Bacillales</taxon>
        <taxon>Bacillaceae</taxon>
        <taxon>Pontibacillus</taxon>
    </lineage>
</organism>
<dbReference type="OrthoDB" id="2353056at2"/>
<name>A0A0A5GJG6_9BACI</name>
<dbReference type="eggNOG" id="ENOG5032K4G">
    <property type="taxonomic scope" value="Bacteria"/>
</dbReference>
<keyword evidence="2" id="KW-1185">Reference proteome</keyword>
<sequence length="131" mass="14963">MKIKQWASTYLTNHAETSEQHWDSRLQTHYFKAMQAQAFNKVDELLSKHSSYTIVAKSEEHGEISVSVKGKRKAFVVVSVIMVQPLRSAVDFSVTTEGAMPFDFGYSTKLIETLYEQLKRELPFIETSLGK</sequence>
<accession>A0A0A5GJG6</accession>
<dbReference type="Proteomes" id="UP000030528">
    <property type="component" value="Unassembled WGS sequence"/>
</dbReference>
<dbReference type="EMBL" id="AVPE01000002">
    <property type="protein sequence ID" value="KGX93396.1"/>
    <property type="molecule type" value="Genomic_DNA"/>
</dbReference>